<evidence type="ECO:0000313" key="1">
    <source>
        <dbReference type="EMBL" id="SEI05859.1"/>
    </source>
</evidence>
<organism evidence="1 2">
    <name type="scientific">Pseudomonas asplenii</name>
    <dbReference type="NCBI Taxonomy" id="53407"/>
    <lineage>
        <taxon>Bacteria</taxon>
        <taxon>Pseudomonadati</taxon>
        <taxon>Pseudomonadota</taxon>
        <taxon>Gammaproteobacteria</taxon>
        <taxon>Pseudomonadales</taxon>
        <taxon>Pseudomonadaceae</taxon>
        <taxon>Pseudomonas</taxon>
    </lineage>
</organism>
<dbReference type="Proteomes" id="UP000182272">
    <property type="component" value="Chromosome I"/>
</dbReference>
<dbReference type="PANTHER" id="PTHR40455">
    <property type="entry name" value="ANTITOXIN HIGA"/>
    <property type="match status" value="1"/>
</dbReference>
<evidence type="ECO:0000313" key="2">
    <source>
        <dbReference type="Proteomes" id="UP000182272"/>
    </source>
</evidence>
<proteinExistence type="predicted"/>
<dbReference type="EMBL" id="LT629972">
    <property type="protein sequence ID" value="SEI05859.1"/>
    <property type="molecule type" value="Genomic_DNA"/>
</dbReference>
<protein>
    <submittedName>
        <fullName evidence="1">HTH-type transcriptional regulator / antitoxin HigA</fullName>
    </submittedName>
</protein>
<dbReference type="InterPro" id="IPR039060">
    <property type="entry name" value="Antitox_HigA"/>
</dbReference>
<sequence length="80" mass="9034">MGFAVIKEKAHALFDEAGFISQIANDDDYAQARALMDDLIEDYEVNRPLIEVLARSIERWEDSSDEFAAFNARVASAHRS</sequence>
<dbReference type="GO" id="GO:0006355">
    <property type="term" value="P:regulation of DNA-templated transcription"/>
    <property type="evidence" value="ECO:0007669"/>
    <property type="project" value="InterPro"/>
</dbReference>
<dbReference type="AlphaFoldDB" id="A0A1H6MV01"/>
<accession>A0A1H6MV01</accession>
<name>A0A1H6MV01_9PSED</name>
<reference evidence="1 2" key="1">
    <citation type="submission" date="2016-10" db="EMBL/GenBank/DDBJ databases">
        <authorList>
            <person name="de Groot N.N."/>
        </authorList>
    </citation>
    <scope>NUCLEOTIDE SEQUENCE [LARGE SCALE GENOMIC DNA]</scope>
    <source>
        <strain evidence="1 2">LMG 2158</strain>
    </source>
</reference>
<dbReference type="RefSeq" id="WP_019360154.1">
    <property type="nucleotide sequence ID" value="NZ_LT629972.1"/>
</dbReference>
<dbReference type="PANTHER" id="PTHR40455:SF1">
    <property type="entry name" value="ANTITOXIN HIGA"/>
    <property type="match status" value="1"/>
</dbReference>
<gene>
    <name evidence="1" type="ORF">SAMN05216581_1649</name>
</gene>
<dbReference type="GO" id="GO:0001046">
    <property type="term" value="F:core promoter sequence-specific DNA binding"/>
    <property type="evidence" value="ECO:0007669"/>
    <property type="project" value="TreeGrafter"/>
</dbReference>